<feature type="compositionally biased region" description="Basic residues" evidence="1">
    <location>
        <begin position="1"/>
        <end position="10"/>
    </location>
</feature>
<dbReference type="Proteomes" id="UP000248340">
    <property type="component" value="Unassembled WGS sequence"/>
</dbReference>
<feature type="compositionally biased region" description="Basic and acidic residues" evidence="1">
    <location>
        <begin position="11"/>
        <end position="27"/>
    </location>
</feature>
<evidence type="ECO:0000256" key="1">
    <source>
        <dbReference type="SAM" id="MobiDB-lite"/>
    </source>
</evidence>
<dbReference type="GeneID" id="37142798"/>
<dbReference type="VEuPathDB" id="FungiDB:BO82DRAFT_418081"/>
<proteinExistence type="predicted"/>
<sequence>MGNRAGRPRKYSTEEARREAIRRRDDSEPLQDESVLEFIPVNFDGATPPLLVSDPPAELFEAVQQALLRNEIADRSVCGPIDLKFVLYESKSRSISPQTPRRDSRPSRSITQKACHRGPAIEEPAIKRLRQELAKEGVIPADCELDDAIDRASREELQNILRDLCTKDPELNVYLASCLQPVNAQTPPASPSTADAASSEVETLSPMTLPQYSSVAYTSRDHRHYLSGLLTRQKLMRRT</sequence>
<dbReference type="OrthoDB" id="10401621at2759"/>
<dbReference type="EMBL" id="KZ821712">
    <property type="protein sequence ID" value="PYH80140.1"/>
    <property type="molecule type" value="Genomic_DNA"/>
</dbReference>
<feature type="region of interest" description="Disordered" evidence="1">
    <location>
        <begin position="94"/>
        <end position="117"/>
    </location>
</feature>
<keyword evidence="3" id="KW-1185">Reference proteome</keyword>
<reference evidence="2 3" key="1">
    <citation type="submission" date="2016-12" db="EMBL/GenBank/DDBJ databases">
        <title>The genomes of Aspergillus section Nigri reveals drivers in fungal speciation.</title>
        <authorList>
            <consortium name="DOE Joint Genome Institute"/>
            <person name="Vesth T.C."/>
            <person name="Nybo J."/>
            <person name="Theobald S."/>
            <person name="Brandl J."/>
            <person name="Frisvad J.C."/>
            <person name="Nielsen K.F."/>
            <person name="Lyhne E.K."/>
            <person name="Kogle M.E."/>
            <person name="Kuo A."/>
            <person name="Riley R."/>
            <person name="Clum A."/>
            <person name="Nolan M."/>
            <person name="Lipzen A."/>
            <person name="Salamov A."/>
            <person name="Henrissat B."/>
            <person name="Wiebenga A."/>
            <person name="De Vries R.P."/>
            <person name="Grigoriev I.V."/>
            <person name="Mortensen U.H."/>
            <person name="Andersen M.R."/>
            <person name="Baker S.E."/>
        </authorList>
    </citation>
    <scope>NUCLEOTIDE SEQUENCE [LARGE SCALE GENOMIC DNA]</scope>
    <source>
        <strain evidence="2 3">CBS 121591</strain>
    </source>
</reference>
<name>A0A319C7R6_9EURO</name>
<feature type="region of interest" description="Disordered" evidence="1">
    <location>
        <begin position="1"/>
        <end position="30"/>
    </location>
</feature>
<accession>A0A319C7R6</accession>
<protein>
    <submittedName>
        <fullName evidence="2">Uncharacterized protein</fullName>
    </submittedName>
</protein>
<dbReference type="AlphaFoldDB" id="A0A319C7R6"/>
<dbReference type="RefSeq" id="XP_025490340.1">
    <property type="nucleotide sequence ID" value="XM_025640056.1"/>
</dbReference>
<organism evidence="2 3">
    <name type="scientific">Aspergillus uvarum CBS 121591</name>
    <dbReference type="NCBI Taxonomy" id="1448315"/>
    <lineage>
        <taxon>Eukaryota</taxon>
        <taxon>Fungi</taxon>
        <taxon>Dikarya</taxon>
        <taxon>Ascomycota</taxon>
        <taxon>Pezizomycotina</taxon>
        <taxon>Eurotiomycetes</taxon>
        <taxon>Eurotiomycetidae</taxon>
        <taxon>Eurotiales</taxon>
        <taxon>Aspergillaceae</taxon>
        <taxon>Aspergillus</taxon>
        <taxon>Aspergillus subgen. Circumdati</taxon>
    </lineage>
</organism>
<gene>
    <name evidence="2" type="ORF">BO82DRAFT_418081</name>
</gene>
<evidence type="ECO:0000313" key="2">
    <source>
        <dbReference type="EMBL" id="PYH80140.1"/>
    </source>
</evidence>
<evidence type="ECO:0000313" key="3">
    <source>
        <dbReference type="Proteomes" id="UP000248340"/>
    </source>
</evidence>